<evidence type="ECO:0000313" key="2">
    <source>
        <dbReference type="EMBL" id="KAL1540403.1"/>
    </source>
</evidence>
<sequence>MLGDVPRIREAAAGRLPFAQLSSTPAVVLRLRSHRSCCLAAVAARDCIFATADCCWCYVIVSAPAVCLLLPAMNSQVANNNRKLPAAGRLRQPPSAPAAAPPPSVVAAQAEFDWSSARTVTPRPGTTTRVQPLPARRPGRVSVQPPLPMFRPPTAAVRWPEQPPPSVISSKGNR</sequence>
<accession>A0ABD1G8F1</accession>
<feature type="compositionally biased region" description="Low complexity" evidence="1">
    <location>
        <begin position="118"/>
        <end position="130"/>
    </location>
</feature>
<proteinExistence type="predicted"/>
<name>A0ABD1G8F1_SALDI</name>
<keyword evidence="3" id="KW-1185">Reference proteome</keyword>
<feature type="region of interest" description="Disordered" evidence="1">
    <location>
        <begin position="116"/>
        <end position="174"/>
    </location>
</feature>
<comment type="caution">
    <text evidence="2">The sequence shown here is derived from an EMBL/GenBank/DDBJ whole genome shotgun (WGS) entry which is preliminary data.</text>
</comment>
<protein>
    <submittedName>
        <fullName evidence="2">Uncharacterized protein</fullName>
    </submittedName>
</protein>
<organism evidence="2 3">
    <name type="scientific">Salvia divinorum</name>
    <name type="common">Maria pastora</name>
    <name type="synonym">Diviner's sage</name>
    <dbReference type="NCBI Taxonomy" id="28513"/>
    <lineage>
        <taxon>Eukaryota</taxon>
        <taxon>Viridiplantae</taxon>
        <taxon>Streptophyta</taxon>
        <taxon>Embryophyta</taxon>
        <taxon>Tracheophyta</taxon>
        <taxon>Spermatophyta</taxon>
        <taxon>Magnoliopsida</taxon>
        <taxon>eudicotyledons</taxon>
        <taxon>Gunneridae</taxon>
        <taxon>Pentapetalae</taxon>
        <taxon>asterids</taxon>
        <taxon>lamiids</taxon>
        <taxon>Lamiales</taxon>
        <taxon>Lamiaceae</taxon>
        <taxon>Nepetoideae</taxon>
        <taxon>Mentheae</taxon>
        <taxon>Salviinae</taxon>
        <taxon>Salvia</taxon>
        <taxon>Salvia subgen. Calosphace</taxon>
    </lineage>
</organism>
<evidence type="ECO:0000256" key="1">
    <source>
        <dbReference type="SAM" id="MobiDB-lite"/>
    </source>
</evidence>
<dbReference type="Proteomes" id="UP001567538">
    <property type="component" value="Unassembled WGS sequence"/>
</dbReference>
<reference evidence="2 3" key="1">
    <citation type="submission" date="2024-06" db="EMBL/GenBank/DDBJ databases">
        <title>A chromosome level genome sequence of Diviner's sage (Salvia divinorum).</title>
        <authorList>
            <person name="Ford S.A."/>
            <person name="Ro D.-K."/>
            <person name="Ness R.W."/>
            <person name="Phillips M.A."/>
        </authorList>
    </citation>
    <scope>NUCLEOTIDE SEQUENCE [LARGE SCALE GENOMIC DNA]</scope>
    <source>
        <strain evidence="2">SAF-2024a</strain>
        <tissue evidence="2">Leaf</tissue>
    </source>
</reference>
<gene>
    <name evidence="2" type="ORF">AAHA92_24760</name>
</gene>
<dbReference type="AlphaFoldDB" id="A0ABD1G8F1"/>
<evidence type="ECO:0000313" key="3">
    <source>
        <dbReference type="Proteomes" id="UP001567538"/>
    </source>
</evidence>
<dbReference type="EMBL" id="JBEAFC010000009">
    <property type="protein sequence ID" value="KAL1540403.1"/>
    <property type="molecule type" value="Genomic_DNA"/>
</dbReference>